<reference evidence="1" key="1">
    <citation type="submission" date="2020-08" db="EMBL/GenBank/DDBJ databases">
        <title>Multicomponent nature underlies the extraordinary mechanical properties of spider dragline silk.</title>
        <authorList>
            <person name="Kono N."/>
            <person name="Nakamura H."/>
            <person name="Mori M."/>
            <person name="Yoshida Y."/>
            <person name="Ohtoshi R."/>
            <person name="Malay A.D."/>
            <person name="Moran D.A.P."/>
            <person name="Tomita M."/>
            <person name="Numata K."/>
            <person name="Arakawa K."/>
        </authorList>
    </citation>
    <scope>NUCLEOTIDE SEQUENCE</scope>
</reference>
<keyword evidence="2" id="KW-1185">Reference proteome</keyword>
<organism evidence="1 2">
    <name type="scientific">Nephila pilipes</name>
    <name type="common">Giant wood spider</name>
    <name type="synonym">Nephila maculata</name>
    <dbReference type="NCBI Taxonomy" id="299642"/>
    <lineage>
        <taxon>Eukaryota</taxon>
        <taxon>Metazoa</taxon>
        <taxon>Ecdysozoa</taxon>
        <taxon>Arthropoda</taxon>
        <taxon>Chelicerata</taxon>
        <taxon>Arachnida</taxon>
        <taxon>Araneae</taxon>
        <taxon>Araneomorphae</taxon>
        <taxon>Entelegynae</taxon>
        <taxon>Araneoidea</taxon>
        <taxon>Nephilidae</taxon>
        <taxon>Nephila</taxon>
    </lineage>
</organism>
<name>A0A8X6PD15_NEPPI</name>
<evidence type="ECO:0000313" key="1">
    <source>
        <dbReference type="EMBL" id="GFT64401.1"/>
    </source>
</evidence>
<evidence type="ECO:0000313" key="2">
    <source>
        <dbReference type="Proteomes" id="UP000887013"/>
    </source>
</evidence>
<comment type="caution">
    <text evidence="1">The sequence shown here is derived from an EMBL/GenBank/DDBJ whole genome shotgun (WGS) entry which is preliminary data.</text>
</comment>
<accession>A0A8X6PD15</accession>
<sequence length="105" mass="11861">MSQLVTKAARCALRAQILVSIPGIQSSKRDFDFFLSKEDPYPQRKAPSKRIPSFSVRNGSVPYIEADRNRRRRKWQTDSGLKKPPSFPRIDLSAAAVFSCVLLGH</sequence>
<protein>
    <submittedName>
        <fullName evidence="1">Uncharacterized protein</fullName>
    </submittedName>
</protein>
<gene>
    <name evidence="1" type="ORF">NPIL_619321</name>
</gene>
<dbReference type="Proteomes" id="UP000887013">
    <property type="component" value="Unassembled WGS sequence"/>
</dbReference>
<dbReference type="AlphaFoldDB" id="A0A8X6PD15"/>
<dbReference type="EMBL" id="BMAW01068436">
    <property type="protein sequence ID" value="GFT64401.1"/>
    <property type="molecule type" value="Genomic_DNA"/>
</dbReference>
<proteinExistence type="predicted"/>